<protein>
    <submittedName>
        <fullName evidence="1">Uncharacterized protein</fullName>
    </submittedName>
</protein>
<keyword evidence="2" id="KW-1185">Reference proteome</keyword>
<accession>A0A975BFN4</accession>
<organism evidence="1 2">
    <name type="scientific">Desulfonema magnum</name>
    <dbReference type="NCBI Taxonomy" id="45655"/>
    <lineage>
        <taxon>Bacteria</taxon>
        <taxon>Pseudomonadati</taxon>
        <taxon>Thermodesulfobacteriota</taxon>
        <taxon>Desulfobacteria</taxon>
        <taxon>Desulfobacterales</taxon>
        <taxon>Desulfococcaceae</taxon>
        <taxon>Desulfonema</taxon>
    </lineage>
</organism>
<sequence length="130" mass="15510">MTEKLVKTITLENNQVLKLYDASRKIAGDRWQLTFIARIEIPISDTLSVENDWEMMTADEIEEVLGKTVIFEQKREKFFIDEKEKDNVFKKLYVSFLDNSLSYLSHADFAKRFVFQKYKQKMSQQSWNHT</sequence>
<name>A0A975BFN4_9BACT</name>
<dbReference type="EMBL" id="CP061800">
    <property type="protein sequence ID" value="QTA84557.1"/>
    <property type="molecule type" value="Genomic_DNA"/>
</dbReference>
<dbReference type="RefSeq" id="WP_207680989.1">
    <property type="nucleotide sequence ID" value="NZ_CP061800.1"/>
</dbReference>
<evidence type="ECO:0000313" key="1">
    <source>
        <dbReference type="EMBL" id="QTA84557.1"/>
    </source>
</evidence>
<dbReference type="AlphaFoldDB" id="A0A975BFN4"/>
<evidence type="ECO:0000313" key="2">
    <source>
        <dbReference type="Proteomes" id="UP000663722"/>
    </source>
</evidence>
<proteinExistence type="predicted"/>
<reference evidence="1" key="1">
    <citation type="journal article" date="2021" name="Microb. Physiol.">
        <title>Proteogenomic Insights into the Physiology of Marine, Sulfate-Reducing, Filamentous Desulfonema limicola and Desulfonema magnum.</title>
        <authorList>
            <person name="Schnaars V."/>
            <person name="Wohlbrand L."/>
            <person name="Scheve S."/>
            <person name="Hinrichs C."/>
            <person name="Reinhardt R."/>
            <person name="Rabus R."/>
        </authorList>
    </citation>
    <scope>NUCLEOTIDE SEQUENCE</scope>
    <source>
        <strain evidence="1">4be13</strain>
    </source>
</reference>
<dbReference type="Proteomes" id="UP000663722">
    <property type="component" value="Chromosome"/>
</dbReference>
<gene>
    <name evidence="1" type="ORF">dnm_005540</name>
</gene>
<dbReference type="KEGG" id="dmm:dnm_005540"/>